<comment type="caution">
    <text evidence="1">The sequence shown here is derived from an EMBL/GenBank/DDBJ whole genome shotgun (WGS) entry which is preliminary data.</text>
</comment>
<evidence type="ECO:0000313" key="1">
    <source>
        <dbReference type="EMBL" id="MFC5451647.1"/>
    </source>
</evidence>
<sequence length="270" mass="30697">MIFNATSYWYPTDNNPFSEDGEYGDAWSCFIYDKTIDNYSINYPSTKVYVLRVSPDADVNHRRLFNFLNYELSYGRNVILKLCDGMDGQKLIEAFYDQQSEQNLITAEHRYLVHSTTLEAWEHIQKQGALLSPNILKQNGVTVYEIGIKPMLEPRDYSDYIMLDVLDGCGELVVNSRNLGQVCTDPNVSYTPGVRLYFSVEKLLDAGLGISDGVHLLKVKDSLPLEKLLVDVISADMFPDINIWTPTTFTQKANELFLSRMESSEGSPNI</sequence>
<evidence type="ECO:0000313" key="2">
    <source>
        <dbReference type="Proteomes" id="UP001596044"/>
    </source>
</evidence>
<name>A0ABW0KEZ5_9BACL</name>
<reference evidence="2" key="1">
    <citation type="journal article" date="2019" name="Int. J. Syst. Evol. Microbiol.">
        <title>The Global Catalogue of Microorganisms (GCM) 10K type strain sequencing project: providing services to taxonomists for standard genome sequencing and annotation.</title>
        <authorList>
            <consortium name="The Broad Institute Genomics Platform"/>
            <consortium name="The Broad Institute Genome Sequencing Center for Infectious Disease"/>
            <person name="Wu L."/>
            <person name="Ma J."/>
        </authorList>
    </citation>
    <scope>NUCLEOTIDE SEQUENCE [LARGE SCALE GENOMIC DNA]</scope>
    <source>
        <strain evidence="2">KACC 11904</strain>
    </source>
</reference>
<dbReference type="EMBL" id="JBHSMJ010000039">
    <property type="protein sequence ID" value="MFC5451647.1"/>
    <property type="molecule type" value="Genomic_DNA"/>
</dbReference>
<dbReference type="Proteomes" id="UP001596044">
    <property type="component" value="Unassembled WGS sequence"/>
</dbReference>
<protein>
    <submittedName>
        <fullName evidence="1">Uncharacterized protein</fullName>
    </submittedName>
</protein>
<gene>
    <name evidence="1" type="ORF">ACFPOG_25945</name>
</gene>
<keyword evidence="2" id="KW-1185">Reference proteome</keyword>
<dbReference type="RefSeq" id="WP_270881096.1">
    <property type="nucleotide sequence ID" value="NZ_JAQFVF010000045.1"/>
</dbReference>
<proteinExistence type="predicted"/>
<organism evidence="1 2">
    <name type="scientific">Paenibacillus aestuarii</name>
    <dbReference type="NCBI Taxonomy" id="516965"/>
    <lineage>
        <taxon>Bacteria</taxon>
        <taxon>Bacillati</taxon>
        <taxon>Bacillota</taxon>
        <taxon>Bacilli</taxon>
        <taxon>Bacillales</taxon>
        <taxon>Paenibacillaceae</taxon>
        <taxon>Paenibacillus</taxon>
    </lineage>
</organism>
<accession>A0ABW0KEZ5</accession>